<dbReference type="InterPro" id="IPR001494">
    <property type="entry name" value="Importin-beta_N"/>
</dbReference>
<dbReference type="GO" id="GO:0042565">
    <property type="term" value="C:RNA nuclear export complex"/>
    <property type="evidence" value="ECO:0007669"/>
    <property type="project" value="TreeGrafter"/>
</dbReference>
<comment type="similarity">
    <text evidence="1">Belongs to the exportin family.</text>
</comment>
<dbReference type="Proteomes" id="UP001243330">
    <property type="component" value="Unassembled WGS sequence"/>
</dbReference>
<evidence type="ECO:0000313" key="4">
    <source>
        <dbReference type="Proteomes" id="UP001243330"/>
    </source>
</evidence>
<evidence type="ECO:0000256" key="1">
    <source>
        <dbReference type="ARBA" id="ARBA00009466"/>
    </source>
</evidence>
<dbReference type="PANTHER" id="PTHR11223:SF3">
    <property type="entry name" value="EXPORTIN-5"/>
    <property type="match status" value="1"/>
</dbReference>
<dbReference type="GO" id="GO:0006611">
    <property type="term" value="P:protein export from nucleus"/>
    <property type="evidence" value="ECO:0007669"/>
    <property type="project" value="InterPro"/>
</dbReference>
<accession>A0AAD9ED70</accession>
<dbReference type="SUPFAM" id="SSF48371">
    <property type="entry name" value="ARM repeat"/>
    <property type="match status" value="1"/>
</dbReference>
<comment type="caution">
    <text evidence="3">The sequence shown here is derived from an EMBL/GenBank/DDBJ whole genome shotgun (WGS) entry which is preliminary data.</text>
</comment>
<organism evidence="3 4">
    <name type="scientific">Colletotrichum chrysophilum</name>
    <dbReference type="NCBI Taxonomy" id="1836956"/>
    <lineage>
        <taxon>Eukaryota</taxon>
        <taxon>Fungi</taxon>
        <taxon>Dikarya</taxon>
        <taxon>Ascomycota</taxon>
        <taxon>Pezizomycotina</taxon>
        <taxon>Sordariomycetes</taxon>
        <taxon>Hypocreomycetidae</taxon>
        <taxon>Glomerellales</taxon>
        <taxon>Glomerellaceae</taxon>
        <taxon>Colletotrichum</taxon>
        <taxon>Colletotrichum gloeosporioides species complex</taxon>
    </lineage>
</organism>
<dbReference type="EMBL" id="JAQOWY010000544">
    <property type="protein sequence ID" value="KAK1840631.1"/>
    <property type="molecule type" value="Genomic_DNA"/>
</dbReference>
<dbReference type="Gene3D" id="1.25.10.10">
    <property type="entry name" value="Leucine-rich Repeat Variant"/>
    <property type="match status" value="1"/>
</dbReference>
<name>A0AAD9ED70_9PEZI</name>
<keyword evidence="4" id="KW-1185">Reference proteome</keyword>
<dbReference type="InterPro" id="IPR045065">
    <property type="entry name" value="XPO1/5"/>
</dbReference>
<sequence length="365" mass="40842">MDGQAANGAAGLGQNITSVNGAISDIISQIHQALEAIHNPYSPNDSRRDAQAFLENIKGIDEAPFHGFTLASDKSQSPVVRHYALSLLEHAIKHRWADYSEQQSSTLRGWMLELCRSLSKDDPLYIRNKTAQLWVEVGKRSWGAEWMDMDELLLRLWQIPDSAVHKELVLFVLETLSDEVFNGDDAVVAMREGVLSRSCVEIFTPATVLREAFPNRTAGPEVRYGEEGWLSRVSEFLSQCLQGDAQNNDQVRSCAVKSLSVFHSLMPWAIPKAVAVANCVPVMCRALATPEVSIQKASLEALHALYSRSNFTEQEFKDLVAPMYDASSVDLLKRLFEWSAVDVDDIDEDKYQFGKKFSEASRCLR</sequence>
<protein>
    <submittedName>
        <fullName evidence="3">Nuclear import and export protein</fullName>
    </submittedName>
</protein>
<dbReference type="PROSITE" id="PS50166">
    <property type="entry name" value="IMPORTIN_B_NT"/>
    <property type="match status" value="1"/>
</dbReference>
<dbReference type="InterPro" id="IPR011989">
    <property type="entry name" value="ARM-like"/>
</dbReference>
<feature type="domain" description="Importin N-terminal" evidence="2">
    <location>
        <begin position="50"/>
        <end position="136"/>
    </location>
</feature>
<reference evidence="3" key="1">
    <citation type="submission" date="2023-01" db="EMBL/GenBank/DDBJ databases">
        <title>Colletotrichum chrysophilum M932 genome sequence.</title>
        <authorList>
            <person name="Baroncelli R."/>
        </authorList>
    </citation>
    <scope>NUCLEOTIDE SEQUENCE</scope>
    <source>
        <strain evidence="3">M932</strain>
    </source>
</reference>
<proteinExistence type="inferred from homology"/>
<dbReference type="GO" id="GO:0005634">
    <property type="term" value="C:nucleus"/>
    <property type="evidence" value="ECO:0007669"/>
    <property type="project" value="TreeGrafter"/>
</dbReference>
<dbReference type="InterPro" id="IPR016024">
    <property type="entry name" value="ARM-type_fold"/>
</dbReference>
<dbReference type="GO" id="GO:0005049">
    <property type="term" value="F:nuclear export signal receptor activity"/>
    <property type="evidence" value="ECO:0007669"/>
    <property type="project" value="InterPro"/>
</dbReference>
<dbReference type="GO" id="GO:0031267">
    <property type="term" value="F:small GTPase binding"/>
    <property type="evidence" value="ECO:0007669"/>
    <property type="project" value="InterPro"/>
</dbReference>
<evidence type="ECO:0000313" key="3">
    <source>
        <dbReference type="EMBL" id="KAK1840631.1"/>
    </source>
</evidence>
<dbReference type="GO" id="GO:0005737">
    <property type="term" value="C:cytoplasm"/>
    <property type="evidence" value="ECO:0007669"/>
    <property type="project" value="TreeGrafter"/>
</dbReference>
<dbReference type="GO" id="GO:0003723">
    <property type="term" value="F:RNA binding"/>
    <property type="evidence" value="ECO:0007669"/>
    <property type="project" value="TreeGrafter"/>
</dbReference>
<dbReference type="AlphaFoldDB" id="A0AAD9ED70"/>
<dbReference type="Pfam" id="PF03810">
    <property type="entry name" value="IBN_N"/>
    <property type="match status" value="1"/>
</dbReference>
<dbReference type="PANTHER" id="PTHR11223">
    <property type="entry name" value="EXPORTIN 1/5"/>
    <property type="match status" value="1"/>
</dbReference>
<gene>
    <name evidence="3" type="ORF">CCHR01_16743</name>
</gene>
<dbReference type="GO" id="GO:0006405">
    <property type="term" value="P:RNA export from nucleus"/>
    <property type="evidence" value="ECO:0007669"/>
    <property type="project" value="TreeGrafter"/>
</dbReference>
<evidence type="ECO:0000259" key="2">
    <source>
        <dbReference type="PROSITE" id="PS50166"/>
    </source>
</evidence>